<dbReference type="InterPro" id="IPR019442">
    <property type="entry name" value="THADA/TRM732_DUF2428"/>
</dbReference>
<feature type="domain" description="tRNA (32-2'-O)-methyltransferase regulator THADA-like C-terminal TPR repeats region" evidence="5">
    <location>
        <begin position="962"/>
        <end position="1117"/>
    </location>
</feature>
<keyword evidence="2" id="KW-0819">tRNA processing</keyword>
<dbReference type="EMBL" id="ML736173">
    <property type="protein sequence ID" value="KAE8381195.1"/>
    <property type="molecule type" value="Genomic_DNA"/>
</dbReference>
<feature type="domain" description="tRNA (32-2'-O)-methyltransferase regulator THADA-like TPR repeats region" evidence="4">
    <location>
        <begin position="288"/>
        <end position="578"/>
    </location>
</feature>
<proteinExistence type="inferred from homology"/>
<dbReference type="InterPro" id="IPR051954">
    <property type="entry name" value="tRNA_methyltransferase_THADA"/>
</dbReference>
<gene>
    <name evidence="6" type="ORF">BDV26DRAFT_301970</name>
</gene>
<accession>A0A5N7BHI9</accession>
<sequence length="1662" mass="184704">MDLQAGSSVPGDAGYQKMEAISQDIQLLPEATLKEISKGLLVNFVLSCEDTDKVNRVWQSLLKTFSTASTSNSHTTAACNTLSAFLDTALTSKCEGTRKLAYANETWSTVFDIYMARYKDSSPKAMKQILECLVGLFNKTPQEADKDAIRSKITETTIPSIILGEPRSRLKASFVSLETLLRKGAISPIQFISMVESWLLENRERWTSLLQQDCKALSIDITRFLASAPSPESKQIVAEILLLRLLTQAKTAELAASSGDLMAAFFQKVKSSASSEPSSQEISQNLSSIWVTPVRHLALQNLDNLELMSNYTLQPLFKLDPTGFRAFLDKLHLKNLLAGDMSEAPLPELTLLFASLQMAKKIGLVHEDNYIPKVGTSTNDAQNALVLQSEMIGQFLFHREHSIRIAALSLLITAPATTKPVSSATIRAILKGLPSMHSESADPYARGEILSMIRKLIPRLKGGILSEHESLAETKIPNSRKHQPKFARDDSETQECLKEYLELLKDDLRSTASYPRHIMALKTLIHLLESGLDARYAGHIAAKQAGNVTKWRLNMDVFEPSLLRLLVDLLLDPYEEVRATSLTLLNLFPRDVLLSGYMQSGSNKKQDKPQLVDALNRAEQLASNTSRADHADSVARLYHIFFTAADDNSSKAADNWWETKQGVVDILLKKLEEKLSLAGGLFNSSMRDAPLHGYVSALRYIILTPDFHALISNAQAGYEAWRAVHSRIVAVCDKIWIEVKPVLCVDSPEGHTDEPIDDLAVGPKDILSYSWRALRESSLLLYATLANRTYGPKGELGLTKGDFETIGVASFTQLAELRHRGAFSTVSQTFATCCLRCGQSGDPEIASLPQKWYQEARKIIFETASKLTRRSAGLPALVTGILSSNPGGSLFHDVIKELLEISHLPVQQEDDNQEMELPQVHALNCLKETFTNTKVGAHTEPFIMPALNLSAEQLGSPIWNLRNSGLMLFRALLTRMCRRGTGLGFGGNSGSEPGGRISFQKYPGLIQLLSDLLSSSDARNNAEQGDHAMVTERVFPALELIAEKVPNVYDTDDEMLLGLVREQLKSPVWGIREHAARVYASLLNRPDILKDIQTLLDIDRDSKSQDYLHGKALSIKYALRRFGSASVSFWNEHIHEVSAALRQIFTTLFPIAESPFVANTLLEILGESAEKCFESGTEEKMLMTICYTYDSFGFQDILEYLFDSSNLNYNSLSKTRASSMLRRSLPWVGVLQMFVTGELDELAPFVKTVSTFDPNAGVWLLQRIHDTVGSKDKYRKALLQLYPSVILGDYLEDVKGSAISSLASILESLLDFHHDKFKDADLPWEELDHHINSNPNGEVWNRDRSDAEIRLQGCLLAAKAISKQGEISETDIRRWATKLRFAMEEETEFTTRDAAVTSLTAFARVLRSKGKAPLVDKVYLEIYLILFDMLSDDDEELRDMAAGTASWILSYSSVAPSKAVALSPLNAAQLLADFMIDNYPESQLLSTKAIHYITGQEPKLSGSIESIKLASVEAQLAELRKESTTLFEEERQNLFIEEIREVDIWSCRLLGLREAAFNERVIKEASKWVSDGLSYVADILANESGKDGLVGWASKPDTFTLGVRLISLAAVLVSEEFAASGYLYEDQSALKEKLQRLLSNGETELLHDNWIARIQEALGLEG</sequence>
<dbReference type="Pfam" id="PF10350">
    <property type="entry name" value="DUF2428"/>
    <property type="match status" value="1"/>
</dbReference>
<dbReference type="PANTHER" id="PTHR14387">
    <property type="entry name" value="THADA/DEATH RECEPTOR INTERACTING PROTEIN"/>
    <property type="match status" value="1"/>
</dbReference>
<evidence type="ECO:0000256" key="2">
    <source>
        <dbReference type="ARBA" id="ARBA00022694"/>
    </source>
</evidence>
<evidence type="ECO:0000313" key="6">
    <source>
        <dbReference type="EMBL" id="KAE8381195.1"/>
    </source>
</evidence>
<dbReference type="PANTHER" id="PTHR14387:SF0">
    <property type="entry name" value="DUF2428 DOMAIN-CONTAINING PROTEIN"/>
    <property type="match status" value="1"/>
</dbReference>
<dbReference type="GO" id="GO:0030488">
    <property type="term" value="P:tRNA methylation"/>
    <property type="evidence" value="ECO:0007669"/>
    <property type="project" value="TreeGrafter"/>
</dbReference>
<reference evidence="6 7" key="1">
    <citation type="submission" date="2019-04" db="EMBL/GenBank/DDBJ databases">
        <title>Friends and foes A comparative genomics studyof 23 Aspergillus species from section Flavi.</title>
        <authorList>
            <consortium name="DOE Joint Genome Institute"/>
            <person name="Kjaerbolling I."/>
            <person name="Vesth T."/>
            <person name="Frisvad J.C."/>
            <person name="Nybo J.L."/>
            <person name="Theobald S."/>
            <person name="Kildgaard S."/>
            <person name="Isbrandt T."/>
            <person name="Kuo A."/>
            <person name="Sato A."/>
            <person name="Lyhne E.K."/>
            <person name="Kogle M.E."/>
            <person name="Wiebenga A."/>
            <person name="Kun R.S."/>
            <person name="Lubbers R.J."/>
            <person name="Makela M.R."/>
            <person name="Barry K."/>
            <person name="Chovatia M."/>
            <person name="Clum A."/>
            <person name="Daum C."/>
            <person name="Haridas S."/>
            <person name="He G."/>
            <person name="LaButti K."/>
            <person name="Lipzen A."/>
            <person name="Mondo S."/>
            <person name="Riley R."/>
            <person name="Salamov A."/>
            <person name="Simmons B.A."/>
            <person name="Magnuson J.K."/>
            <person name="Henrissat B."/>
            <person name="Mortensen U.H."/>
            <person name="Larsen T.O."/>
            <person name="Devries R.P."/>
            <person name="Grigoriev I.V."/>
            <person name="Machida M."/>
            <person name="Baker S.E."/>
            <person name="Andersen M.R."/>
        </authorList>
    </citation>
    <scope>NUCLEOTIDE SEQUENCE [LARGE SCALE GENOMIC DNA]</scope>
    <source>
        <strain evidence="6 7">IBT 29228</strain>
    </source>
</reference>
<dbReference type="InterPro" id="IPR056842">
    <property type="entry name" value="THADA-like_TPR_C"/>
</dbReference>
<protein>
    <submittedName>
        <fullName evidence="6">Putative death-receptor fusion protein-domain-containing protein</fullName>
    </submittedName>
</protein>
<feature type="domain" description="DUF2428" evidence="3">
    <location>
        <begin position="724"/>
        <end position="960"/>
    </location>
</feature>
<dbReference type="Proteomes" id="UP000326198">
    <property type="component" value="Unassembled WGS sequence"/>
</dbReference>
<dbReference type="GO" id="GO:0005829">
    <property type="term" value="C:cytosol"/>
    <property type="evidence" value="ECO:0007669"/>
    <property type="project" value="TreeGrafter"/>
</dbReference>
<dbReference type="InterPro" id="IPR056843">
    <property type="entry name" value="THADA-like_TPR"/>
</dbReference>
<dbReference type="Pfam" id="PF25150">
    <property type="entry name" value="TPR_Trm732"/>
    <property type="match status" value="1"/>
</dbReference>
<dbReference type="InterPro" id="IPR016024">
    <property type="entry name" value="ARM-type_fold"/>
</dbReference>
<dbReference type="SUPFAM" id="SSF48371">
    <property type="entry name" value="ARM repeat"/>
    <property type="match status" value="1"/>
</dbReference>
<name>A0A5N7BHI9_9EURO</name>
<evidence type="ECO:0000256" key="1">
    <source>
        <dbReference type="ARBA" id="ARBA00010409"/>
    </source>
</evidence>
<comment type="similarity">
    <text evidence="1">Belongs to the THADA family.</text>
</comment>
<dbReference type="OrthoDB" id="289314at2759"/>
<evidence type="ECO:0000313" key="7">
    <source>
        <dbReference type="Proteomes" id="UP000326198"/>
    </source>
</evidence>
<keyword evidence="7" id="KW-1185">Reference proteome</keyword>
<evidence type="ECO:0000259" key="4">
    <source>
        <dbReference type="Pfam" id="PF25150"/>
    </source>
</evidence>
<dbReference type="Pfam" id="PF25151">
    <property type="entry name" value="TPR_Trm732_C"/>
    <property type="match status" value="1"/>
</dbReference>
<dbReference type="Pfam" id="PF26523">
    <property type="entry name" value="Trm732_C"/>
    <property type="match status" value="1"/>
</dbReference>
<evidence type="ECO:0000259" key="5">
    <source>
        <dbReference type="Pfam" id="PF25151"/>
    </source>
</evidence>
<evidence type="ECO:0000259" key="3">
    <source>
        <dbReference type="Pfam" id="PF10350"/>
    </source>
</evidence>
<organism evidence="6 7">
    <name type="scientific">Aspergillus bertholletiae</name>
    <dbReference type="NCBI Taxonomy" id="1226010"/>
    <lineage>
        <taxon>Eukaryota</taxon>
        <taxon>Fungi</taxon>
        <taxon>Dikarya</taxon>
        <taxon>Ascomycota</taxon>
        <taxon>Pezizomycotina</taxon>
        <taxon>Eurotiomycetes</taxon>
        <taxon>Eurotiomycetidae</taxon>
        <taxon>Eurotiales</taxon>
        <taxon>Aspergillaceae</taxon>
        <taxon>Aspergillus</taxon>
        <taxon>Aspergillus subgen. Circumdati</taxon>
    </lineage>
</organism>
<keyword evidence="6" id="KW-0675">Receptor</keyword>